<name>A0ABU3SXH5_9ALTE</name>
<reference evidence="1 2" key="1">
    <citation type="submission" date="2023-10" db="EMBL/GenBank/DDBJ databases">
        <title>Glaciecola aquimarina strain GGW-M5 nov., isolated from a coastal seawater.</title>
        <authorList>
            <person name="Bayburt H."/>
            <person name="Kim J.M."/>
            <person name="Choi B.J."/>
            <person name="Jeon C.O."/>
        </authorList>
    </citation>
    <scope>NUCLEOTIDE SEQUENCE [LARGE SCALE GENOMIC DNA]</scope>
    <source>
        <strain evidence="1 2">KCTC 32108</strain>
    </source>
</reference>
<proteinExistence type="predicted"/>
<keyword evidence="2" id="KW-1185">Reference proteome</keyword>
<dbReference type="EMBL" id="JAWDIO010000002">
    <property type="protein sequence ID" value="MDU0354709.1"/>
    <property type="molecule type" value="Genomic_DNA"/>
</dbReference>
<comment type="caution">
    <text evidence="1">The sequence shown here is derived from an EMBL/GenBank/DDBJ whole genome shotgun (WGS) entry which is preliminary data.</text>
</comment>
<dbReference type="PANTHER" id="PTHR33973">
    <property type="entry name" value="OS07G0153300 PROTEIN"/>
    <property type="match status" value="1"/>
</dbReference>
<protein>
    <submittedName>
        <fullName evidence="1">DUF1365 domain-containing protein</fullName>
    </submittedName>
</protein>
<evidence type="ECO:0000313" key="2">
    <source>
        <dbReference type="Proteomes" id="UP001247805"/>
    </source>
</evidence>
<dbReference type="RefSeq" id="WP_316026291.1">
    <property type="nucleotide sequence ID" value="NZ_JAWDIO010000002.1"/>
</dbReference>
<dbReference type="Pfam" id="PF07103">
    <property type="entry name" value="DUF1365"/>
    <property type="match status" value="1"/>
</dbReference>
<evidence type="ECO:0000313" key="1">
    <source>
        <dbReference type="EMBL" id="MDU0354709.1"/>
    </source>
</evidence>
<dbReference type="PANTHER" id="PTHR33973:SF4">
    <property type="entry name" value="OS07G0153300 PROTEIN"/>
    <property type="match status" value="1"/>
</dbReference>
<gene>
    <name evidence="1" type="ORF">RS130_12980</name>
</gene>
<accession>A0ABU3SXH5</accession>
<dbReference type="InterPro" id="IPR010775">
    <property type="entry name" value="DUF1365"/>
</dbReference>
<organism evidence="1 2">
    <name type="scientific">Paraglaciecola aquimarina</name>
    <dbReference type="NCBI Taxonomy" id="1235557"/>
    <lineage>
        <taxon>Bacteria</taxon>
        <taxon>Pseudomonadati</taxon>
        <taxon>Pseudomonadota</taxon>
        <taxon>Gammaproteobacteria</taxon>
        <taxon>Alteromonadales</taxon>
        <taxon>Alteromonadaceae</taxon>
        <taxon>Paraglaciecola</taxon>
    </lineage>
</organism>
<dbReference type="Proteomes" id="UP001247805">
    <property type="component" value="Unassembled WGS sequence"/>
</dbReference>
<sequence length="151" mass="17854">MIVVAQGRCFGLYFSPINFYFCYDQERCCRYMLAEVSNTPWRERHYYLVNMNDSAPTPKTFHVSPFMEMDMDYHWRVKAPAKRMLVHIENRQQSKVFDATLTMQKESFTWSNLLATVTATPSMTLKIVLGIYWQALKLLIKKVPFVAHPER</sequence>